<name>A0AAW9PSJ0_9CYAN</name>
<evidence type="ECO:0000313" key="1">
    <source>
        <dbReference type="EMBL" id="MEE3716877.1"/>
    </source>
</evidence>
<comment type="caution">
    <text evidence="1">The sequence shown here is derived from an EMBL/GenBank/DDBJ whole genome shotgun (WGS) entry which is preliminary data.</text>
</comment>
<protein>
    <submittedName>
        <fullName evidence="1">Uncharacterized protein</fullName>
    </submittedName>
</protein>
<dbReference type="EMBL" id="JAZBJZ010000027">
    <property type="protein sequence ID" value="MEE3716877.1"/>
    <property type="molecule type" value="Genomic_DNA"/>
</dbReference>
<reference evidence="1" key="1">
    <citation type="submission" date="2024-01" db="EMBL/GenBank/DDBJ databases">
        <title>Bank of Algae and Cyanobacteria of the Azores (BACA) strain genomes.</title>
        <authorList>
            <person name="Luz R."/>
            <person name="Cordeiro R."/>
            <person name="Fonseca A."/>
            <person name="Goncalves V."/>
        </authorList>
    </citation>
    <scope>NUCLEOTIDE SEQUENCE</scope>
    <source>
        <strain evidence="1">BACA0141</strain>
    </source>
</reference>
<dbReference type="AlphaFoldDB" id="A0AAW9PSJ0"/>
<dbReference type="RefSeq" id="WP_330483306.1">
    <property type="nucleotide sequence ID" value="NZ_JAZBJZ010000027.1"/>
</dbReference>
<evidence type="ECO:0000313" key="2">
    <source>
        <dbReference type="Proteomes" id="UP001333818"/>
    </source>
</evidence>
<sequence length="93" mass="10822">MEDIRAYGGFRICPSGCSMEVKWFAENLDDAMEWGNRFYGEQIFYVVTASIPSEIAKEMFYNKNLDNIGSAICIDEDFLDQIKPLKVIRIKRR</sequence>
<dbReference type="Proteomes" id="UP001333818">
    <property type="component" value="Unassembled WGS sequence"/>
</dbReference>
<accession>A0AAW9PSJ0</accession>
<gene>
    <name evidence="1" type="ORF">V2H45_08985</name>
</gene>
<keyword evidence="2" id="KW-1185">Reference proteome</keyword>
<proteinExistence type="predicted"/>
<organism evidence="1 2">
    <name type="scientific">Tumidithrix elongata BACA0141</name>
    <dbReference type="NCBI Taxonomy" id="2716417"/>
    <lineage>
        <taxon>Bacteria</taxon>
        <taxon>Bacillati</taxon>
        <taxon>Cyanobacteriota</taxon>
        <taxon>Cyanophyceae</taxon>
        <taxon>Pseudanabaenales</taxon>
        <taxon>Pseudanabaenaceae</taxon>
        <taxon>Tumidithrix</taxon>
        <taxon>Tumidithrix elongata</taxon>
    </lineage>
</organism>